<protein>
    <submittedName>
        <fullName evidence="2">Uncharacterized protein</fullName>
    </submittedName>
</protein>
<evidence type="ECO:0000313" key="2">
    <source>
        <dbReference type="EMBL" id="KAG2301783.1"/>
    </source>
</evidence>
<gene>
    <name evidence="2" type="ORF">Bca52824_030434</name>
</gene>
<feature type="signal peptide" evidence="1">
    <location>
        <begin position="1"/>
        <end position="16"/>
    </location>
</feature>
<dbReference type="AlphaFoldDB" id="A0A8X7S8L4"/>
<sequence>MFVVLVFGVVFRLSFREIIRPAPAQDFRFRFSDGPWPPPLKTVSSRVSFIEPTSPIRILVRQSKRRLGLIPYKAIKLWMESKRVCNYLMDMWFVTIYTRSPSLTFQYGVSWLYGIHKGFTLVLENQRDTEAWIVNVIFVNWIVGEQHHGDKAHNKWDTEALVSICRNRISFNGSYGFYNAVCNEESKPKVAS</sequence>
<dbReference type="EMBL" id="JAAMPC010000007">
    <property type="protein sequence ID" value="KAG2301783.1"/>
    <property type="molecule type" value="Genomic_DNA"/>
</dbReference>
<keyword evidence="3" id="KW-1185">Reference proteome</keyword>
<accession>A0A8X7S8L4</accession>
<reference evidence="2 3" key="1">
    <citation type="submission" date="2020-02" db="EMBL/GenBank/DDBJ databases">
        <authorList>
            <person name="Ma Q."/>
            <person name="Huang Y."/>
            <person name="Song X."/>
            <person name="Pei D."/>
        </authorList>
    </citation>
    <scope>NUCLEOTIDE SEQUENCE [LARGE SCALE GENOMIC DNA]</scope>
    <source>
        <strain evidence="2">Sxm20200214</strain>
        <tissue evidence="2">Leaf</tissue>
    </source>
</reference>
<feature type="chain" id="PRO_5036475999" evidence="1">
    <location>
        <begin position="17"/>
        <end position="192"/>
    </location>
</feature>
<keyword evidence="1" id="KW-0732">Signal</keyword>
<comment type="caution">
    <text evidence="2">The sequence shown here is derived from an EMBL/GenBank/DDBJ whole genome shotgun (WGS) entry which is preliminary data.</text>
</comment>
<organism evidence="2 3">
    <name type="scientific">Brassica carinata</name>
    <name type="common">Ethiopian mustard</name>
    <name type="synonym">Abyssinian cabbage</name>
    <dbReference type="NCBI Taxonomy" id="52824"/>
    <lineage>
        <taxon>Eukaryota</taxon>
        <taxon>Viridiplantae</taxon>
        <taxon>Streptophyta</taxon>
        <taxon>Embryophyta</taxon>
        <taxon>Tracheophyta</taxon>
        <taxon>Spermatophyta</taxon>
        <taxon>Magnoliopsida</taxon>
        <taxon>eudicotyledons</taxon>
        <taxon>Gunneridae</taxon>
        <taxon>Pentapetalae</taxon>
        <taxon>rosids</taxon>
        <taxon>malvids</taxon>
        <taxon>Brassicales</taxon>
        <taxon>Brassicaceae</taxon>
        <taxon>Brassiceae</taxon>
        <taxon>Brassica</taxon>
    </lineage>
</organism>
<dbReference type="Proteomes" id="UP000886595">
    <property type="component" value="Unassembled WGS sequence"/>
</dbReference>
<evidence type="ECO:0000313" key="3">
    <source>
        <dbReference type="Proteomes" id="UP000886595"/>
    </source>
</evidence>
<proteinExistence type="predicted"/>
<evidence type="ECO:0000256" key="1">
    <source>
        <dbReference type="SAM" id="SignalP"/>
    </source>
</evidence>
<name>A0A8X7S8L4_BRACI</name>